<proteinExistence type="predicted"/>
<dbReference type="EMBL" id="CP133762">
    <property type="protein sequence ID" value="WMX44763.1"/>
    <property type="molecule type" value="Genomic_DNA"/>
</dbReference>
<keyword evidence="1" id="KW-0812">Transmembrane</keyword>
<accession>A0ABY9RRD6</accession>
<protein>
    <recommendedName>
        <fullName evidence="4">Lipoprotein</fullName>
    </recommendedName>
</protein>
<evidence type="ECO:0008006" key="4">
    <source>
        <dbReference type="Google" id="ProtNLM"/>
    </source>
</evidence>
<evidence type="ECO:0000313" key="3">
    <source>
        <dbReference type="Proteomes" id="UP001250858"/>
    </source>
</evidence>
<keyword evidence="3" id="KW-1185">Reference proteome</keyword>
<keyword evidence="1" id="KW-0472">Membrane</keyword>
<dbReference type="RefSeq" id="WP_309548193.1">
    <property type="nucleotide sequence ID" value="NZ_CP133762.1"/>
</dbReference>
<organism evidence="2 3">
    <name type="scientific">Streptomyces roseicoloratus</name>
    <dbReference type="NCBI Taxonomy" id="2508722"/>
    <lineage>
        <taxon>Bacteria</taxon>
        <taxon>Bacillati</taxon>
        <taxon>Actinomycetota</taxon>
        <taxon>Actinomycetes</taxon>
        <taxon>Kitasatosporales</taxon>
        <taxon>Streptomycetaceae</taxon>
        <taxon>Streptomyces</taxon>
    </lineage>
</organism>
<sequence>MKQENGRRIPAATKVIVLGVCLAVLGGIGSWLLLGGNTAEACNGLPENERVRKSLGAAVQPGMSCAAFGEALVKATVGNKPGLHTRQQAQSLKDVLFALGPTQPDGISLDPALRLPLATALADYTPDVHEMLAGLDSTYLEHAGRAAPPWEAEGTYRLSVYDTLLRDALLAVSEDPHAYAVLRTADSRHVARALAAVPRDAKGSAMALPPRKGARVLGVFDGLASMVTDGMGEDDAKAWRATVAQEVAGGLATSGAGTVDTGADLSARWLADFRKVPEEGRFGRLSEQGVDLTRIWLTSRNAGQATEDLLDEVADSAQSGRLSVDLP</sequence>
<feature type="transmembrane region" description="Helical" evidence="1">
    <location>
        <begin position="12"/>
        <end position="34"/>
    </location>
</feature>
<dbReference type="Proteomes" id="UP001250858">
    <property type="component" value="Chromosome"/>
</dbReference>
<evidence type="ECO:0000313" key="2">
    <source>
        <dbReference type="EMBL" id="WMX44763.1"/>
    </source>
</evidence>
<name>A0ABY9RRD6_9ACTN</name>
<keyword evidence="1" id="KW-1133">Transmembrane helix</keyword>
<reference evidence="2 3" key="1">
    <citation type="submission" date="2023-09" db="EMBL/GenBank/DDBJ databases">
        <title>Complete genome of Streptomyces roseicoloratus T14.</title>
        <authorList>
            <person name="Bashizi T."/>
            <person name="Kim M.-J."/>
            <person name="Lee G."/>
            <person name="Tagele S.B."/>
            <person name="Shin J.-H."/>
        </authorList>
    </citation>
    <scope>NUCLEOTIDE SEQUENCE [LARGE SCALE GENOMIC DNA]</scope>
    <source>
        <strain evidence="2 3">T14</strain>
    </source>
</reference>
<evidence type="ECO:0000256" key="1">
    <source>
        <dbReference type="SAM" id="Phobius"/>
    </source>
</evidence>
<gene>
    <name evidence="2" type="ORF">RGF97_07710</name>
</gene>